<gene>
    <name evidence="1" type="ORF">SEMRO_149_G068580.1</name>
</gene>
<accession>A0A9N8DLF2</accession>
<organism evidence="1 2">
    <name type="scientific">Seminavis robusta</name>
    <dbReference type="NCBI Taxonomy" id="568900"/>
    <lineage>
        <taxon>Eukaryota</taxon>
        <taxon>Sar</taxon>
        <taxon>Stramenopiles</taxon>
        <taxon>Ochrophyta</taxon>
        <taxon>Bacillariophyta</taxon>
        <taxon>Bacillariophyceae</taxon>
        <taxon>Bacillariophycidae</taxon>
        <taxon>Naviculales</taxon>
        <taxon>Naviculaceae</taxon>
        <taxon>Seminavis</taxon>
    </lineage>
</organism>
<evidence type="ECO:0000313" key="2">
    <source>
        <dbReference type="Proteomes" id="UP001153069"/>
    </source>
</evidence>
<dbReference type="Proteomes" id="UP001153069">
    <property type="component" value="Unassembled WGS sequence"/>
</dbReference>
<dbReference type="EMBL" id="CAICTM010000148">
    <property type="protein sequence ID" value="CAB9502889.1"/>
    <property type="molecule type" value="Genomic_DNA"/>
</dbReference>
<reference evidence="1" key="1">
    <citation type="submission" date="2020-06" db="EMBL/GenBank/DDBJ databases">
        <authorList>
            <consortium name="Plant Systems Biology data submission"/>
        </authorList>
    </citation>
    <scope>NUCLEOTIDE SEQUENCE</scope>
    <source>
        <strain evidence="1">D6</strain>
    </source>
</reference>
<proteinExistence type="predicted"/>
<comment type="caution">
    <text evidence="1">The sequence shown here is derived from an EMBL/GenBank/DDBJ whole genome shotgun (WGS) entry which is preliminary data.</text>
</comment>
<dbReference type="AlphaFoldDB" id="A0A9N8DLF2"/>
<evidence type="ECO:0000313" key="1">
    <source>
        <dbReference type="EMBL" id="CAB9502889.1"/>
    </source>
</evidence>
<sequence>MSLSKQDADHLLNLHSREQIDRIEKESTTCEVFLDHTNFSVFLEFKNDQDQQIEQLGWRFEDAENYGRFGPTVVTVAGSFETIQTDIEAQNRAIEEILGYNNSQLPDTFVGVQTVNIPGSAMLKPVIYEPELGVVYQYFDSNSQPIAFIEARFSRHGDYSAAGKVLLGPRFQMPDGEHMNDIMMWRGLPNNQEGTEPIVLQARNMYYTSVLHQMKRVLSAKECPTADDEVIDYLNREMSTNPIMVMVADKDKKRTDTTFQHGDIKLSDLMFRLAYPEGLVGCDDCTKRLCGHCKKPCESGDNGVWCKSCKTLYCNRECANAD</sequence>
<keyword evidence="2" id="KW-1185">Reference proteome</keyword>
<protein>
    <submittedName>
        <fullName evidence="1">Uncharacterized protein</fullName>
    </submittedName>
</protein>
<name>A0A9N8DLF2_9STRA</name>